<name>A0AAX4PU30_9CAUD</name>
<evidence type="ECO:0000313" key="1">
    <source>
        <dbReference type="EMBL" id="WZP35609.1"/>
    </source>
</evidence>
<dbReference type="Proteomes" id="UP001432787">
    <property type="component" value="Segment"/>
</dbReference>
<evidence type="ECO:0000313" key="2">
    <source>
        <dbReference type="Proteomes" id="UP001432787"/>
    </source>
</evidence>
<accession>A0AAX4PU30</accession>
<reference evidence="1" key="1">
    <citation type="submission" date="2024-04" db="EMBL/GenBank/DDBJ databases">
        <authorList>
            <person name="Soro O."/>
            <person name="Kigen C."/>
            <person name="Nyerere A."/>
            <person name="Musila L."/>
        </authorList>
    </citation>
    <scope>NUCLEOTIDE SEQUENCE</scope>
</reference>
<protein>
    <submittedName>
        <fullName evidence="1">Uncharacterized protein</fullName>
    </submittedName>
</protein>
<proteinExistence type="predicted"/>
<dbReference type="EMBL" id="PP582187">
    <property type="protein sequence ID" value="WZP35609.1"/>
    <property type="molecule type" value="Genomic_DNA"/>
</dbReference>
<organism evidence="1 2">
    <name type="scientific">Enterococcus phage vB_Efs6_KEN16</name>
    <dbReference type="NCBI Taxonomy" id="3138325"/>
    <lineage>
        <taxon>Viruses</taxon>
        <taxon>Duplodnaviria</taxon>
        <taxon>Heunggongvirae</taxon>
        <taxon>Uroviricota</taxon>
        <taxon>Caudoviricetes</taxon>
        <taxon>Herelleviridae</taxon>
        <taxon>Brockvirinae</taxon>
        <taxon>Kochikohdavirus</taxon>
    </lineage>
</organism>
<sequence>MKQTKEELLIGGILKTCESVTKEPLTEKEKESLKEFIAFRLRLHGRSGYLFHTAQFYKRVYIPTNTDGELELIAEYVLKCNHKQTKTNNL</sequence>